<proteinExistence type="predicted"/>
<dbReference type="EMBL" id="BMAV01011691">
    <property type="protein sequence ID" value="GFY57716.1"/>
    <property type="molecule type" value="Genomic_DNA"/>
</dbReference>
<organism evidence="1 2">
    <name type="scientific">Trichonephila inaurata madagascariensis</name>
    <dbReference type="NCBI Taxonomy" id="2747483"/>
    <lineage>
        <taxon>Eukaryota</taxon>
        <taxon>Metazoa</taxon>
        <taxon>Ecdysozoa</taxon>
        <taxon>Arthropoda</taxon>
        <taxon>Chelicerata</taxon>
        <taxon>Arachnida</taxon>
        <taxon>Araneae</taxon>
        <taxon>Araneomorphae</taxon>
        <taxon>Entelegynae</taxon>
        <taxon>Araneoidea</taxon>
        <taxon>Nephilidae</taxon>
        <taxon>Trichonephila</taxon>
        <taxon>Trichonephila inaurata</taxon>
    </lineage>
</organism>
<comment type="caution">
    <text evidence="1">The sequence shown here is derived from an EMBL/GenBank/DDBJ whole genome shotgun (WGS) entry which is preliminary data.</text>
</comment>
<evidence type="ECO:0000313" key="2">
    <source>
        <dbReference type="Proteomes" id="UP000886998"/>
    </source>
</evidence>
<evidence type="ECO:0000313" key="1">
    <source>
        <dbReference type="EMBL" id="GFY57716.1"/>
    </source>
</evidence>
<sequence>MIKLCQEPSYAEVISLEQFQVLALVINFISAPNPKGYDDLSSLLKLKDCLWFIMEPLMKHDNYSFSFFKRLLEAIKQTKDRQSPNDDIANLKLYAVSDLALSLVISKTTNFVVKEYPVEPTLPSNYLLNKISHTSI</sequence>
<gene>
    <name evidence="1" type="primary">PDS5B</name>
    <name evidence="1" type="ORF">TNIN_209641</name>
</gene>
<dbReference type="OrthoDB" id="6416699at2759"/>
<keyword evidence="2" id="KW-1185">Reference proteome</keyword>
<dbReference type="Pfam" id="PF20168">
    <property type="entry name" value="PDS5"/>
    <property type="match status" value="1"/>
</dbReference>
<name>A0A8X6XUC9_9ARAC</name>
<dbReference type="Proteomes" id="UP000886998">
    <property type="component" value="Unassembled WGS sequence"/>
</dbReference>
<dbReference type="AlphaFoldDB" id="A0A8X6XUC9"/>
<accession>A0A8X6XUC9</accession>
<reference evidence="1" key="1">
    <citation type="submission" date="2020-08" db="EMBL/GenBank/DDBJ databases">
        <title>Multicomponent nature underlies the extraordinary mechanical properties of spider dragline silk.</title>
        <authorList>
            <person name="Kono N."/>
            <person name="Nakamura H."/>
            <person name="Mori M."/>
            <person name="Yoshida Y."/>
            <person name="Ohtoshi R."/>
            <person name="Malay A.D."/>
            <person name="Moran D.A.P."/>
            <person name="Tomita M."/>
            <person name="Numata K."/>
            <person name="Arakawa K."/>
        </authorList>
    </citation>
    <scope>NUCLEOTIDE SEQUENCE</scope>
</reference>
<protein>
    <submittedName>
        <fullName evidence="1">Sister chromatid cohesion protein PDS5 homolog B</fullName>
    </submittedName>
</protein>